<organism evidence="1 2">
    <name type="scientific">Aspergillus novoparasiticus</name>
    <dbReference type="NCBI Taxonomy" id="986946"/>
    <lineage>
        <taxon>Eukaryota</taxon>
        <taxon>Fungi</taxon>
        <taxon>Dikarya</taxon>
        <taxon>Ascomycota</taxon>
        <taxon>Pezizomycotina</taxon>
        <taxon>Eurotiomycetes</taxon>
        <taxon>Eurotiomycetidae</taxon>
        <taxon>Eurotiales</taxon>
        <taxon>Aspergillaceae</taxon>
        <taxon>Aspergillus</taxon>
        <taxon>Aspergillus subgen. Circumdati</taxon>
    </lineage>
</organism>
<name>A0A5N6F743_9EURO</name>
<protein>
    <submittedName>
        <fullName evidence="1">Uncharacterized protein</fullName>
    </submittedName>
</protein>
<reference evidence="1 2" key="1">
    <citation type="submission" date="2019-04" db="EMBL/GenBank/DDBJ databases">
        <title>Fungal friends and foes A comparative genomics study of 23 Aspergillus species from section Flavi.</title>
        <authorList>
            <consortium name="DOE Joint Genome Institute"/>
            <person name="Kjaerbolling I."/>
            <person name="Vesth T.C."/>
            <person name="Frisvad J.C."/>
            <person name="Nybo J.L."/>
            <person name="Theobald S."/>
            <person name="Kildgaard S."/>
            <person name="Petersen T.I."/>
            <person name="Kuo A."/>
            <person name="Sato A."/>
            <person name="Lyhne E.K."/>
            <person name="Kogle M.E."/>
            <person name="Wiebenga A."/>
            <person name="Kun R.S."/>
            <person name="Lubbers R.J."/>
            <person name="Makela M.R."/>
            <person name="Barry K."/>
            <person name="Chovatia M."/>
            <person name="Clum A."/>
            <person name="Daum C."/>
            <person name="Haridas S."/>
            <person name="He G."/>
            <person name="LaButti K."/>
            <person name="Lipzen A."/>
            <person name="Mondo S."/>
            <person name="Pangilinan J."/>
            <person name="Riley R."/>
            <person name="Salamov A."/>
            <person name="Simmons B.A."/>
            <person name="Magnuson J.K."/>
            <person name="Henrissat B."/>
            <person name="Mortensen U.H."/>
            <person name="Larsen T.O."/>
            <person name="De vries R.P."/>
            <person name="Grigoriev I.V."/>
            <person name="Machida M."/>
            <person name="Baker S.E."/>
            <person name="Andersen M.R."/>
        </authorList>
    </citation>
    <scope>NUCLEOTIDE SEQUENCE [LARGE SCALE GENOMIC DNA]</scope>
    <source>
        <strain evidence="1 2">CBS 126849</strain>
    </source>
</reference>
<gene>
    <name evidence="1" type="ORF">BDV33DRAFT_96210</name>
</gene>
<keyword evidence="2" id="KW-1185">Reference proteome</keyword>
<proteinExistence type="predicted"/>
<dbReference type="Proteomes" id="UP000326799">
    <property type="component" value="Unassembled WGS sequence"/>
</dbReference>
<dbReference type="AlphaFoldDB" id="A0A5N6F743"/>
<sequence>MTCTTGVWKWNPENGRTRRLRDCCLNRASCKPANSVSPSGYRLRYVEIPVAASTTHVPSCYRRQPDKVYHERSPTPMAPMRGDWRR</sequence>
<accession>A0A5N6F743</accession>
<dbReference type="EMBL" id="ML733394">
    <property type="protein sequence ID" value="KAB8225457.1"/>
    <property type="molecule type" value="Genomic_DNA"/>
</dbReference>
<evidence type="ECO:0000313" key="1">
    <source>
        <dbReference type="EMBL" id="KAB8225457.1"/>
    </source>
</evidence>
<evidence type="ECO:0000313" key="2">
    <source>
        <dbReference type="Proteomes" id="UP000326799"/>
    </source>
</evidence>